<feature type="transmembrane region" description="Helical" evidence="6">
    <location>
        <begin position="294"/>
        <end position="311"/>
    </location>
</feature>
<dbReference type="InterPro" id="IPR005828">
    <property type="entry name" value="MFS_sugar_transport-like"/>
</dbReference>
<evidence type="ECO:0000313" key="9">
    <source>
        <dbReference type="RefSeq" id="XP_023164718.2"/>
    </source>
</evidence>
<dbReference type="Proteomes" id="UP000504633">
    <property type="component" value="Unplaced"/>
</dbReference>
<dbReference type="GO" id="GO:0016020">
    <property type="term" value="C:membrane"/>
    <property type="evidence" value="ECO:0007669"/>
    <property type="project" value="UniProtKB-SubCell"/>
</dbReference>
<evidence type="ECO:0000256" key="6">
    <source>
        <dbReference type="SAM" id="Phobius"/>
    </source>
</evidence>
<evidence type="ECO:0000256" key="3">
    <source>
        <dbReference type="ARBA" id="ARBA00022989"/>
    </source>
</evidence>
<keyword evidence="8" id="KW-1185">Reference proteome</keyword>
<proteinExistence type="predicted"/>
<dbReference type="GeneID" id="111595292"/>
<dbReference type="RefSeq" id="XP_023164718.2">
    <property type="nucleotide sequence ID" value="XM_023308950.2"/>
</dbReference>
<dbReference type="InterPro" id="IPR020846">
    <property type="entry name" value="MFS_dom"/>
</dbReference>
<dbReference type="Gene3D" id="1.20.1250.20">
    <property type="entry name" value="MFS general substrate transporter like domains"/>
    <property type="match status" value="1"/>
</dbReference>
<feature type="transmembrane region" description="Helical" evidence="6">
    <location>
        <begin position="384"/>
        <end position="406"/>
    </location>
</feature>
<evidence type="ECO:0000256" key="4">
    <source>
        <dbReference type="ARBA" id="ARBA00023136"/>
    </source>
</evidence>
<reference evidence="9" key="1">
    <citation type="submission" date="2025-08" db="UniProtKB">
        <authorList>
            <consortium name="RefSeq"/>
        </authorList>
    </citation>
    <scope>IDENTIFICATION</scope>
    <source>
        <strain evidence="9">15085-1641.00</strain>
        <tissue evidence="9">Whole body</tissue>
    </source>
</reference>
<feature type="transmembrane region" description="Helical" evidence="6">
    <location>
        <begin position="91"/>
        <end position="109"/>
    </location>
</feature>
<dbReference type="PANTHER" id="PTHR48021:SF1">
    <property type="entry name" value="GH07001P-RELATED"/>
    <property type="match status" value="1"/>
</dbReference>
<dbReference type="PRINTS" id="PR00171">
    <property type="entry name" value="SUGRTRNSPORT"/>
</dbReference>
<dbReference type="KEGG" id="dhe:111595292"/>
<evidence type="ECO:0000256" key="5">
    <source>
        <dbReference type="ARBA" id="ARBA00023180"/>
    </source>
</evidence>
<name>A0A6J1LEU1_DROHY</name>
<keyword evidence="4 6" id="KW-0472">Membrane</keyword>
<gene>
    <name evidence="9" type="primary">LOC111595292</name>
</gene>
<accession>A0A6J1LEU1</accession>
<feature type="transmembrane region" description="Helical" evidence="6">
    <location>
        <begin position="174"/>
        <end position="194"/>
    </location>
</feature>
<sequence>MEVNVNIDRRRPWRCDRSQWTCIGRQYMAGLISNIGVFCLGASIGWVFFDDQISFISSMKLRQWTNAMMPLGAACFCMPMGMVMEKLGSKALMLFQVLPYTCGWLLLIFAKNIYMVFVGRYVWGICGAALCVAVPVYNVEISQLKVRGAMGSMFYGAIIYGIMFANVLESFLSTYLVNIILMLMAVLNCTLQFIPQSPTFYILHDKINQAEASIAWLHGDQDIDIYIEEIKEQVFLGEEGRHDQWCSHKYAWRSVPRSSIMLVLYQLSGGVVISGLLRDILIPMSETAYNTYEWVIWLAMIIGYLICFVLVDRVGRRLLLALSAIIMCLSALYICIWFKWLRHTKWNSQPLTALCIFIAAFSVGFGPLAWLLYVELIIEPLRPLGCAVGATVGWLTASTMTIIFAYHLDLYSVFYIMLIVCFVSLLFIVIFLPETKGLTSLEIQNKLGGKSNEMHSTDSSF</sequence>
<keyword evidence="2 6" id="KW-0812">Transmembrane</keyword>
<feature type="transmembrane region" description="Helical" evidence="6">
    <location>
        <begin position="151"/>
        <end position="168"/>
    </location>
</feature>
<evidence type="ECO:0000256" key="1">
    <source>
        <dbReference type="ARBA" id="ARBA00004141"/>
    </source>
</evidence>
<protein>
    <submittedName>
        <fullName evidence="9">Glucose transporter type 3-like</fullName>
    </submittedName>
</protein>
<dbReference type="InterPro" id="IPR036259">
    <property type="entry name" value="MFS_trans_sf"/>
</dbReference>
<dbReference type="SUPFAM" id="SSF103473">
    <property type="entry name" value="MFS general substrate transporter"/>
    <property type="match status" value="1"/>
</dbReference>
<evidence type="ECO:0000313" key="8">
    <source>
        <dbReference type="Proteomes" id="UP000504633"/>
    </source>
</evidence>
<dbReference type="OMA" id="VCNFIPF"/>
<dbReference type="PANTHER" id="PTHR48021">
    <property type="match status" value="1"/>
</dbReference>
<evidence type="ECO:0000256" key="2">
    <source>
        <dbReference type="ARBA" id="ARBA00022692"/>
    </source>
</evidence>
<organism evidence="8 9">
    <name type="scientific">Drosophila hydei</name>
    <name type="common">Fruit fly</name>
    <dbReference type="NCBI Taxonomy" id="7224"/>
    <lineage>
        <taxon>Eukaryota</taxon>
        <taxon>Metazoa</taxon>
        <taxon>Ecdysozoa</taxon>
        <taxon>Arthropoda</taxon>
        <taxon>Hexapoda</taxon>
        <taxon>Insecta</taxon>
        <taxon>Pterygota</taxon>
        <taxon>Neoptera</taxon>
        <taxon>Endopterygota</taxon>
        <taxon>Diptera</taxon>
        <taxon>Brachycera</taxon>
        <taxon>Muscomorpha</taxon>
        <taxon>Ephydroidea</taxon>
        <taxon>Drosophilidae</taxon>
        <taxon>Drosophila</taxon>
    </lineage>
</organism>
<feature type="transmembrane region" description="Helical" evidence="6">
    <location>
        <begin position="318"/>
        <end position="339"/>
    </location>
</feature>
<feature type="transmembrane region" description="Helical" evidence="6">
    <location>
        <begin position="412"/>
        <end position="432"/>
    </location>
</feature>
<dbReference type="InterPro" id="IPR003663">
    <property type="entry name" value="Sugar/inositol_transpt"/>
</dbReference>
<dbReference type="PROSITE" id="PS50850">
    <property type="entry name" value="MFS"/>
    <property type="match status" value="1"/>
</dbReference>
<dbReference type="OrthoDB" id="4142200at2759"/>
<keyword evidence="5" id="KW-0325">Glycoprotein</keyword>
<feature type="transmembrane region" description="Helical" evidence="6">
    <location>
        <begin position="121"/>
        <end position="139"/>
    </location>
</feature>
<evidence type="ECO:0000259" key="7">
    <source>
        <dbReference type="PROSITE" id="PS50850"/>
    </source>
</evidence>
<comment type="subcellular location">
    <subcellularLocation>
        <location evidence="1">Membrane</location>
        <topology evidence="1">Multi-pass membrane protein</topology>
    </subcellularLocation>
</comment>
<dbReference type="InterPro" id="IPR050549">
    <property type="entry name" value="MFS_Trehalose_Transporter"/>
</dbReference>
<dbReference type="GO" id="GO:0022857">
    <property type="term" value="F:transmembrane transporter activity"/>
    <property type="evidence" value="ECO:0007669"/>
    <property type="project" value="InterPro"/>
</dbReference>
<feature type="domain" description="Major facilitator superfamily (MFS) profile" evidence="7">
    <location>
        <begin position="22"/>
        <end position="436"/>
    </location>
</feature>
<dbReference type="Pfam" id="PF00083">
    <property type="entry name" value="Sugar_tr"/>
    <property type="match status" value="1"/>
</dbReference>
<keyword evidence="3 6" id="KW-1133">Transmembrane helix</keyword>
<feature type="transmembrane region" description="Helical" evidence="6">
    <location>
        <begin position="351"/>
        <end position="372"/>
    </location>
</feature>
<feature type="transmembrane region" description="Helical" evidence="6">
    <location>
        <begin position="27"/>
        <end position="49"/>
    </location>
</feature>
<dbReference type="AlphaFoldDB" id="A0A6J1LEU1"/>